<reference evidence="2" key="1">
    <citation type="submission" date="2019-03" db="EMBL/GenBank/DDBJ databases">
        <title>WGS assembly of Setaria viridis.</title>
        <authorList>
            <person name="Huang P."/>
            <person name="Jenkins J."/>
            <person name="Grimwood J."/>
            <person name="Barry K."/>
            <person name="Healey A."/>
            <person name="Mamidi S."/>
            <person name="Sreedasyam A."/>
            <person name="Shu S."/>
            <person name="Feldman M."/>
            <person name="Wu J."/>
            <person name="Yu Y."/>
            <person name="Chen C."/>
            <person name="Johnson J."/>
            <person name="Rokhsar D."/>
            <person name="Baxter I."/>
            <person name="Schmutz J."/>
            <person name="Brutnell T."/>
            <person name="Kellogg E."/>
        </authorList>
    </citation>
    <scope>NUCLEOTIDE SEQUENCE [LARGE SCALE GENOMIC DNA]</scope>
</reference>
<evidence type="ECO:0000256" key="1">
    <source>
        <dbReference type="SAM" id="Phobius"/>
    </source>
</evidence>
<gene>
    <name evidence="2" type="ORF">SEVIR_2G107500v2</name>
</gene>
<sequence length="103" mass="12320">MIIDIDHCLLCVPLGIEFIFSFVSYQLGFISSYFNALLRMIILCIVEKYTYICFDSSTQKLRELFFFMFVNMNCYRRRRTSDFLTGYYVQRLGSQINETWPNS</sequence>
<evidence type="ECO:0000313" key="3">
    <source>
        <dbReference type="Proteomes" id="UP000298652"/>
    </source>
</evidence>
<dbReference type="EMBL" id="CM016553">
    <property type="protein sequence ID" value="TKW31453.1"/>
    <property type="molecule type" value="Genomic_DNA"/>
</dbReference>
<evidence type="ECO:0000313" key="2">
    <source>
        <dbReference type="EMBL" id="TKW31453.1"/>
    </source>
</evidence>
<organism evidence="2 3">
    <name type="scientific">Setaria viridis</name>
    <name type="common">Green bristlegrass</name>
    <name type="synonym">Setaria italica subsp. viridis</name>
    <dbReference type="NCBI Taxonomy" id="4556"/>
    <lineage>
        <taxon>Eukaryota</taxon>
        <taxon>Viridiplantae</taxon>
        <taxon>Streptophyta</taxon>
        <taxon>Embryophyta</taxon>
        <taxon>Tracheophyta</taxon>
        <taxon>Spermatophyta</taxon>
        <taxon>Magnoliopsida</taxon>
        <taxon>Liliopsida</taxon>
        <taxon>Poales</taxon>
        <taxon>Poaceae</taxon>
        <taxon>PACMAD clade</taxon>
        <taxon>Panicoideae</taxon>
        <taxon>Panicodae</taxon>
        <taxon>Paniceae</taxon>
        <taxon>Cenchrinae</taxon>
        <taxon>Setaria</taxon>
    </lineage>
</organism>
<feature type="transmembrane region" description="Helical" evidence="1">
    <location>
        <begin position="7"/>
        <end position="27"/>
    </location>
</feature>
<keyword evidence="3" id="KW-1185">Reference proteome</keyword>
<dbReference type="Proteomes" id="UP000298652">
    <property type="component" value="Chromosome 2"/>
</dbReference>
<keyword evidence="1" id="KW-1133">Transmembrane helix</keyword>
<name>A0A4U6VS49_SETVI</name>
<dbReference type="Gramene" id="TKW31453">
    <property type="protein sequence ID" value="TKW31453"/>
    <property type="gene ID" value="SEVIR_2G107500v2"/>
</dbReference>
<keyword evidence="1" id="KW-0472">Membrane</keyword>
<proteinExistence type="predicted"/>
<dbReference type="AlphaFoldDB" id="A0A4U6VS49"/>
<keyword evidence="1" id="KW-0812">Transmembrane</keyword>
<protein>
    <submittedName>
        <fullName evidence="2">Uncharacterized protein</fullName>
    </submittedName>
</protein>
<accession>A0A4U6VS49</accession>